<sequence length="386" mass="43353">MPPESPDHFAHSSQLIRSRKADIFVWWPSTPVAEMMACINSSLTGPVTAETLLRWVNMVAALGGPSVMEVRRASVQRVAVLQYYPWPSDAVPPPSVLTPGDYGCYYTAESYLARGRPLNPSYGKIGKTLADMKREFESEVSEYPSGGAKEALERYKIPQSFREKVSNRDGRRCVFTGPVSIEAKGGPDVFWIFPPGIYRYTSTQGANQYIYETKEFQVPENLMTMRPDIYELWHSNAFCVDVDDGFRINIFDEKAKGVGLPPNLNSIPTGEESNLFFREHLKATLVAHFMGGDVTWDYDSRAVDRLVEELGLDARSGPEDGQTIDFLDERLQSGIGRAILEHYLSRQLEPSSAHQRLDEHEASVDGHLEGSYDDDDVEGYCSDERD</sequence>
<evidence type="ECO:0000313" key="3">
    <source>
        <dbReference type="Proteomes" id="UP000015241"/>
    </source>
</evidence>
<evidence type="ECO:0000313" key="2">
    <source>
        <dbReference type="EMBL" id="EPT00030.1"/>
    </source>
</evidence>
<protein>
    <submittedName>
        <fullName evidence="2">Uncharacterized protein</fullName>
    </submittedName>
</protein>
<accession>S8FNZ3</accession>
<proteinExistence type="predicted"/>
<feature type="region of interest" description="Disordered" evidence="1">
    <location>
        <begin position="351"/>
        <end position="386"/>
    </location>
</feature>
<name>S8FNZ3_FOMSC</name>
<keyword evidence="3" id="KW-1185">Reference proteome</keyword>
<gene>
    <name evidence="2" type="ORF">FOMPIDRAFT_1060564</name>
</gene>
<dbReference type="InParanoid" id="S8FNZ3"/>
<dbReference type="HOGENOM" id="CLU_799343_0_0_1"/>
<feature type="compositionally biased region" description="Basic and acidic residues" evidence="1">
    <location>
        <begin position="355"/>
        <end position="370"/>
    </location>
</feature>
<dbReference type="Proteomes" id="UP000015241">
    <property type="component" value="Unassembled WGS sequence"/>
</dbReference>
<evidence type="ECO:0000256" key="1">
    <source>
        <dbReference type="SAM" id="MobiDB-lite"/>
    </source>
</evidence>
<dbReference type="OrthoDB" id="2788618at2759"/>
<dbReference type="eggNOG" id="ENOG502SXNG">
    <property type="taxonomic scope" value="Eukaryota"/>
</dbReference>
<dbReference type="AlphaFoldDB" id="S8FNZ3"/>
<reference evidence="2 3" key="1">
    <citation type="journal article" date="2012" name="Science">
        <title>The Paleozoic origin of enzymatic lignin decomposition reconstructed from 31 fungal genomes.</title>
        <authorList>
            <person name="Floudas D."/>
            <person name="Binder M."/>
            <person name="Riley R."/>
            <person name="Barry K."/>
            <person name="Blanchette R.A."/>
            <person name="Henrissat B."/>
            <person name="Martinez A.T."/>
            <person name="Otillar R."/>
            <person name="Spatafora J.W."/>
            <person name="Yadav J.S."/>
            <person name="Aerts A."/>
            <person name="Benoit I."/>
            <person name="Boyd A."/>
            <person name="Carlson A."/>
            <person name="Copeland A."/>
            <person name="Coutinho P.M."/>
            <person name="de Vries R.P."/>
            <person name="Ferreira P."/>
            <person name="Findley K."/>
            <person name="Foster B."/>
            <person name="Gaskell J."/>
            <person name="Glotzer D."/>
            <person name="Gorecki P."/>
            <person name="Heitman J."/>
            <person name="Hesse C."/>
            <person name="Hori C."/>
            <person name="Igarashi K."/>
            <person name="Jurgens J.A."/>
            <person name="Kallen N."/>
            <person name="Kersten P."/>
            <person name="Kohler A."/>
            <person name="Kuees U."/>
            <person name="Kumar T.K.A."/>
            <person name="Kuo A."/>
            <person name="LaButti K."/>
            <person name="Larrondo L.F."/>
            <person name="Lindquist E."/>
            <person name="Ling A."/>
            <person name="Lombard V."/>
            <person name="Lucas S."/>
            <person name="Lundell T."/>
            <person name="Martin R."/>
            <person name="McLaughlin D.J."/>
            <person name="Morgenstern I."/>
            <person name="Morin E."/>
            <person name="Murat C."/>
            <person name="Nagy L.G."/>
            <person name="Nolan M."/>
            <person name="Ohm R.A."/>
            <person name="Patyshakuliyeva A."/>
            <person name="Rokas A."/>
            <person name="Ruiz-Duenas F.J."/>
            <person name="Sabat G."/>
            <person name="Salamov A."/>
            <person name="Samejima M."/>
            <person name="Schmutz J."/>
            <person name="Slot J.C."/>
            <person name="St John F."/>
            <person name="Stenlid J."/>
            <person name="Sun H."/>
            <person name="Sun S."/>
            <person name="Syed K."/>
            <person name="Tsang A."/>
            <person name="Wiebenga A."/>
            <person name="Young D."/>
            <person name="Pisabarro A."/>
            <person name="Eastwood D.C."/>
            <person name="Martin F."/>
            <person name="Cullen D."/>
            <person name="Grigoriev I.V."/>
            <person name="Hibbett D.S."/>
        </authorList>
    </citation>
    <scope>NUCLEOTIDE SEQUENCE</scope>
    <source>
        <strain evidence="3">FP-58527</strain>
    </source>
</reference>
<dbReference type="EMBL" id="KE504152">
    <property type="protein sequence ID" value="EPT00030.1"/>
    <property type="molecule type" value="Genomic_DNA"/>
</dbReference>
<organism evidence="2 3">
    <name type="scientific">Fomitopsis schrenkii</name>
    <name type="common">Brown rot fungus</name>
    <dbReference type="NCBI Taxonomy" id="2126942"/>
    <lineage>
        <taxon>Eukaryota</taxon>
        <taxon>Fungi</taxon>
        <taxon>Dikarya</taxon>
        <taxon>Basidiomycota</taxon>
        <taxon>Agaricomycotina</taxon>
        <taxon>Agaricomycetes</taxon>
        <taxon>Polyporales</taxon>
        <taxon>Fomitopsis</taxon>
    </lineage>
</organism>